<dbReference type="Pfam" id="PF12728">
    <property type="entry name" value="HTH_17"/>
    <property type="match status" value="1"/>
</dbReference>
<organism evidence="2">
    <name type="scientific">candidate division WOR-3 bacterium</name>
    <dbReference type="NCBI Taxonomy" id="2052148"/>
    <lineage>
        <taxon>Bacteria</taxon>
        <taxon>Bacteria division WOR-3</taxon>
    </lineage>
</organism>
<proteinExistence type="predicted"/>
<gene>
    <name evidence="2" type="ORF">ENV38_03840</name>
</gene>
<dbReference type="InterPro" id="IPR009061">
    <property type="entry name" value="DNA-bd_dom_put_sf"/>
</dbReference>
<comment type="caution">
    <text evidence="2">The sequence shown here is derived from an EMBL/GenBank/DDBJ whole genome shotgun (WGS) entry which is preliminary data.</text>
</comment>
<dbReference type="SUPFAM" id="SSF46955">
    <property type="entry name" value="Putative DNA-binding domain"/>
    <property type="match status" value="1"/>
</dbReference>
<accession>A0A7V3KNU6</accession>
<protein>
    <submittedName>
        <fullName evidence="2">DNA-binding protein</fullName>
    </submittedName>
</protein>
<evidence type="ECO:0000313" key="2">
    <source>
        <dbReference type="EMBL" id="HGB36018.1"/>
    </source>
</evidence>
<dbReference type="EMBL" id="DTGD01000142">
    <property type="protein sequence ID" value="HGB36018.1"/>
    <property type="molecule type" value="Genomic_DNA"/>
</dbReference>
<sequence length="70" mass="8597">MPYKEFKMNDQIMTIPEVAKYLKLSKSKVYYLVQHRRIPHIRIGRNVRIRETELEKWLRSITAESYQDTR</sequence>
<name>A0A7V3KNU6_UNCW3</name>
<dbReference type="InterPro" id="IPR041657">
    <property type="entry name" value="HTH_17"/>
</dbReference>
<dbReference type="AlphaFoldDB" id="A0A7V3KNU6"/>
<dbReference type="InterPro" id="IPR010093">
    <property type="entry name" value="SinI_DNA-bd"/>
</dbReference>
<evidence type="ECO:0000259" key="1">
    <source>
        <dbReference type="Pfam" id="PF12728"/>
    </source>
</evidence>
<dbReference type="GO" id="GO:0003677">
    <property type="term" value="F:DNA binding"/>
    <property type="evidence" value="ECO:0007669"/>
    <property type="project" value="UniProtKB-KW"/>
</dbReference>
<keyword evidence="2" id="KW-0238">DNA-binding</keyword>
<reference evidence="2" key="1">
    <citation type="journal article" date="2020" name="mSystems">
        <title>Genome- and Community-Level Interaction Insights into Carbon Utilization and Element Cycling Functions of Hydrothermarchaeota in Hydrothermal Sediment.</title>
        <authorList>
            <person name="Zhou Z."/>
            <person name="Liu Y."/>
            <person name="Xu W."/>
            <person name="Pan J."/>
            <person name="Luo Z.H."/>
            <person name="Li M."/>
        </authorList>
    </citation>
    <scope>NUCLEOTIDE SEQUENCE [LARGE SCALE GENOMIC DNA]</scope>
    <source>
        <strain evidence="2">SpSt-754</strain>
    </source>
</reference>
<feature type="domain" description="Helix-turn-helix" evidence="1">
    <location>
        <begin position="13"/>
        <end position="60"/>
    </location>
</feature>
<dbReference type="NCBIfam" id="TIGR01764">
    <property type="entry name" value="excise"/>
    <property type="match status" value="1"/>
</dbReference>